<feature type="coiled-coil region" evidence="1">
    <location>
        <begin position="525"/>
        <end position="556"/>
    </location>
</feature>
<feature type="compositionally biased region" description="Low complexity" evidence="2">
    <location>
        <begin position="831"/>
        <end position="843"/>
    </location>
</feature>
<keyword evidence="1" id="KW-0175">Coiled coil</keyword>
<dbReference type="Pfam" id="PF25805">
    <property type="entry name" value="IQUB"/>
    <property type="match status" value="1"/>
</dbReference>
<dbReference type="EMBL" id="JADGJD010001416">
    <property type="protein sequence ID" value="KAJ3042502.1"/>
    <property type="molecule type" value="Genomic_DNA"/>
</dbReference>
<feature type="compositionally biased region" description="Polar residues" evidence="2">
    <location>
        <begin position="79"/>
        <end position="91"/>
    </location>
</feature>
<dbReference type="InterPro" id="IPR037695">
    <property type="entry name" value="IQUB"/>
</dbReference>
<evidence type="ECO:0000256" key="1">
    <source>
        <dbReference type="SAM" id="Coils"/>
    </source>
</evidence>
<name>A0AAD5S6L2_9FUNG</name>
<feature type="compositionally biased region" description="Low complexity" evidence="2">
    <location>
        <begin position="372"/>
        <end position="382"/>
    </location>
</feature>
<evidence type="ECO:0000313" key="4">
    <source>
        <dbReference type="EMBL" id="KAJ3042502.1"/>
    </source>
</evidence>
<dbReference type="PANTHER" id="PTHR21074:SF0">
    <property type="entry name" value="IQ AND UBIQUITIN-LIKE DOMAIN-CONTAINING PROTEIN"/>
    <property type="match status" value="1"/>
</dbReference>
<feature type="compositionally biased region" description="Low complexity" evidence="2">
    <location>
        <begin position="13"/>
        <end position="23"/>
    </location>
</feature>
<feature type="domain" description="IQ motif and ubiquitin-like" evidence="3">
    <location>
        <begin position="622"/>
        <end position="764"/>
    </location>
</feature>
<feature type="compositionally biased region" description="Pro residues" evidence="2">
    <location>
        <begin position="24"/>
        <end position="33"/>
    </location>
</feature>
<evidence type="ECO:0000313" key="5">
    <source>
        <dbReference type="Proteomes" id="UP001212841"/>
    </source>
</evidence>
<comment type="caution">
    <text evidence="4">The sequence shown here is derived from an EMBL/GenBank/DDBJ whole genome shotgun (WGS) entry which is preliminary data.</text>
</comment>
<dbReference type="InterPro" id="IPR057887">
    <property type="entry name" value="IQUB_helical"/>
</dbReference>
<feature type="compositionally biased region" description="Polar residues" evidence="2">
    <location>
        <begin position="171"/>
        <end position="188"/>
    </location>
</feature>
<proteinExistence type="predicted"/>
<dbReference type="Proteomes" id="UP001212841">
    <property type="component" value="Unassembled WGS sequence"/>
</dbReference>
<keyword evidence="5" id="KW-1185">Reference proteome</keyword>
<feature type="compositionally biased region" description="Pro residues" evidence="2">
    <location>
        <begin position="189"/>
        <end position="205"/>
    </location>
</feature>
<organism evidence="4 5">
    <name type="scientific">Rhizophlyctis rosea</name>
    <dbReference type="NCBI Taxonomy" id="64517"/>
    <lineage>
        <taxon>Eukaryota</taxon>
        <taxon>Fungi</taxon>
        <taxon>Fungi incertae sedis</taxon>
        <taxon>Chytridiomycota</taxon>
        <taxon>Chytridiomycota incertae sedis</taxon>
        <taxon>Chytridiomycetes</taxon>
        <taxon>Rhizophlyctidales</taxon>
        <taxon>Rhizophlyctidaceae</taxon>
        <taxon>Rhizophlyctis</taxon>
    </lineage>
</organism>
<feature type="region of interest" description="Disordered" evidence="2">
    <location>
        <begin position="372"/>
        <end position="398"/>
    </location>
</feature>
<protein>
    <recommendedName>
        <fullName evidence="3">IQ motif and ubiquitin-like domain-containing protein</fullName>
    </recommendedName>
</protein>
<feature type="region of interest" description="Disordered" evidence="2">
    <location>
        <begin position="828"/>
        <end position="850"/>
    </location>
</feature>
<evidence type="ECO:0000259" key="3">
    <source>
        <dbReference type="Pfam" id="PF25805"/>
    </source>
</evidence>
<reference evidence="4" key="1">
    <citation type="submission" date="2020-05" db="EMBL/GenBank/DDBJ databases">
        <title>Phylogenomic resolution of chytrid fungi.</title>
        <authorList>
            <person name="Stajich J.E."/>
            <person name="Amses K."/>
            <person name="Simmons R."/>
            <person name="Seto K."/>
            <person name="Myers J."/>
            <person name="Bonds A."/>
            <person name="Quandt C.A."/>
            <person name="Barry K."/>
            <person name="Liu P."/>
            <person name="Grigoriev I."/>
            <person name="Longcore J.E."/>
            <person name="James T.Y."/>
        </authorList>
    </citation>
    <scope>NUCLEOTIDE SEQUENCE</scope>
    <source>
        <strain evidence="4">JEL0318</strain>
    </source>
</reference>
<sequence length="978" mass="107983">MDDPDLLPPKDLPPNTSTTDATDPNPPAQPPDVPDGEAPMEVAVTTIIPPPPETDAPLDPSIPEPEQSSLPPAGPDGSLETSETAATNDTPTAEKDHAEGTAEFGDAIESGPVAVETLPSEASAETIAVEGSIEPGEATMAASLDTHEKPPIENTSEDAIATDPSALVKADNNQPSSDISDQPATDPSQLPPPATPEDGIPPTPSTAPGTADTGDVTSASLDDESGVRGLEVVGGEADVGRPVSIQSVDEFTTPETVADASGEVASVEVVRAEEEQRDGTAGSSLDVVESAQSGSSTMADGLYVANVGTDVVADEVGEAAGADIHAEAREPATVELTVESEPPTGVPAGKVSEVFHLSAMLQLETFATVAEPTTAPSPEAPSLVSSTTITPAPPVRPPAELHSRLEEWYKKRYLGGYRGRQSGVEYFHAETQTPTPMEIKAMTAPPKFHRDTQTKFIRNRIAQSKKETATQMPTPRLHVSTETDVYVYPHPYTTADQYEASLIRDIIRIQCWVRRVFAGRLVRKMRAEREERARLMVEKERRRKELADRKRRKEVESRLHPKSQQDFEILYNGLENWRQQETAKINAAGYSEPARLAALADLLDQEAALIQKIDRLRIAANEENRDRRIVKLLDVMSSPKRWPVHTTQPHHAHAVHVDTPSTIRARELKDLYHALNVPLLSVDERLQILLHVKYTVKEFDCNLTREIVELIDREGDLVSRGREAKSLEGLRRRISNLFMQFIQTPEFNPEAALYQKYPQTTTSQTAHVYYCRSCTRYLPSTQFYLSTTLKHLGKCKDCTAKENIATQRKDDSSYADMLKLMRLQEARRRLQQQQSQQSQSSSSPKASKEDLSPYTAISLLQESDLRYLIDQIWSRQSAISASKDLTALILTRWNPAEELSPWNCILLTKQEAATHDAQVDAREMYSAEFRGRVEQRHLVARRHFGQLPAMERYLRRVYGGEGGERRKEGRAAREVMVE</sequence>
<evidence type="ECO:0000256" key="2">
    <source>
        <dbReference type="SAM" id="MobiDB-lite"/>
    </source>
</evidence>
<dbReference type="AlphaFoldDB" id="A0AAD5S6L2"/>
<accession>A0AAD5S6L2</accession>
<gene>
    <name evidence="4" type="ORF">HK097_002007</name>
</gene>
<feature type="compositionally biased region" description="Pro residues" evidence="2">
    <location>
        <begin position="1"/>
        <end position="12"/>
    </location>
</feature>
<feature type="region of interest" description="Disordered" evidence="2">
    <location>
        <begin position="1"/>
        <end position="245"/>
    </location>
</feature>
<dbReference type="PANTHER" id="PTHR21074">
    <property type="entry name" value="IQ AND UBIQUITIN-LIKE DOMAIN-CONTAINING PROTEIN"/>
    <property type="match status" value="1"/>
</dbReference>